<evidence type="ECO:0000313" key="4">
    <source>
        <dbReference type="EMBL" id="VDK84220.1"/>
    </source>
</evidence>
<organism evidence="4 5">
    <name type="scientific">Litomosoides sigmodontis</name>
    <name type="common">Filarial nematode worm</name>
    <dbReference type="NCBI Taxonomy" id="42156"/>
    <lineage>
        <taxon>Eukaryota</taxon>
        <taxon>Metazoa</taxon>
        <taxon>Ecdysozoa</taxon>
        <taxon>Nematoda</taxon>
        <taxon>Chromadorea</taxon>
        <taxon>Rhabditida</taxon>
        <taxon>Spirurina</taxon>
        <taxon>Spiruromorpha</taxon>
        <taxon>Filarioidea</taxon>
        <taxon>Onchocercidae</taxon>
        <taxon>Litomosoides</taxon>
    </lineage>
</organism>
<dbReference type="FunFam" id="1.10.720.40:FF:000001">
    <property type="entry name" value="LEM domain containing 2, isoform CRA_a"/>
    <property type="match status" value="1"/>
</dbReference>
<sequence>MDVNQLTNEEIRNQLMVHGCDPGPVVESTRGVYANKLRRLLEGESDVTVALEEYFHRKEFNDSHGCDPVPVVESAEGVLANNSNMKITSPSNLDDCSSRIFSTRFPPLRVTSDTTTSSRRSSPKRGTVSQSPQKSRSPKRTTRSSTQEISDPPKVQNAFQNSKISQMPSKFVDVSSGNSSTISNFKHSVQKQHVQPSNLISPKSGVDSEFETRTELNTVPESYRSPLQTNATSEPLSSDVISSSFKIPKPYPFETLPKVYHTTPTTRFTSLRDNWENGKISDGSDDDLRGEESSRILSPSWREDHTYSARRESKHMFENSYSGYRNQHNDLVHEEKVSQSYGKIGLTILFIITTFIFVFFVVQNYVELERGEGNNEEF</sequence>
<evidence type="ECO:0000256" key="2">
    <source>
        <dbReference type="SAM" id="Phobius"/>
    </source>
</evidence>
<dbReference type="Gene3D" id="1.10.720.40">
    <property type="match status" value="1"/>
</dbReference>
<dbReference type="PANTHER" id="PTHR12019:SF9">
    <property type="entry name" value="THYMOPOIETIN"/>
    <property type="match status" value="1"/>
</dbReference>
<dbReference type="EMBL" id="UYRX01000588">
    <property type="protein sequence ID" value="VDK84220.1"/>
    <property type="molecule type" value="Genomic_DNA"/>
</dbReference>
<evidence type="ECO:0000313" key="5">
    <source>
        <dbReference type="Proteomes" id="UP000277928"/>
    </source>
</evidence>
<dbReference type="Proteomes" id="UP000277928">
    <property type="component" value="Unassembled WGS sequence"/>
</dbReference>
<dbReference type="OMA" id="SHAAKHE"/>
<keyword evidence="2" id="KW-1133">Transmembrane helix</keyword>
<dbReference type="CDD" id="cd12940">
    <property type="entry name" value="LEM_LAP2_LEMD1"/>
    <property type="match status" value="1"/>
</dbReference>
<feature type="compositionally biased region" description="Polar residues" evidence="1">
    <location>
        <begin position="187"/>
        <end position="201"/>
    </location>
</feature>
<accession>A0A3P6TZI6</accession>
<keyword evidence="2" id="KW-0812">Transmembrane</keyword>
<dbReference type="OrthoDB" id="6363067at2759"/>
<feature type="region of interest" description="Disordered" evidence="1">
    <location>
        <begin position="274"/>
        <end position="294"/>
    </location>
</feature>
<feature type="region of interest" description="Disordered" evidence="1">
    <location>
        <begin position="187"/>
        <end position="212"/>
    </location>
</feature>
<dbReference type="STRING" id="42156.A0A3P6TZI6"/>
<dbReference type="AlphaFoldDB" id="A0A3P6TZI6"/>
<dbReference type="InterPro" id="IPR011015">
    <property type="entry name" value="LEM/LEM-like_dom_sf"/>
</dbReference>
<feature type="domain" description="LEM" evidence="3">
    <location>
        <begin position="1"/>
        <end position="44"/>
    </location>
</feature>
<dbReference type="PROSITE" id="PS50954">
    <property type="entry name" value="LEM"/>
    <property type="match status" value="1"/>
</dbReference>
<reference evidence="4 5" key="1">
    <citation type="submission" date="2018-08" db="EMBL/GenBank/DDBJ databases">
        <authorList>
            <person name="Laetsch R D."/>
            <person name="Stevens L."/>
            <person name="Kumar S."/>
            <person name="Blaxter L. M."/>
        </authorList>
    </citation>
    <scope>NUCLEOTIDE SEQUENCE [LARGE SCALE GENOMIC DNA]</scope>
</reference>
<evidence type="ECO:0000259" key="3">
    <source>
        <dbReference type="PROSITE" id="PS50954"/>
    </source>
</evidence>
<dbReference type="PANTHER" id="PTHR12019">
    <property type="entry name" value="LAMINA-ASSOCIATED POLYPEPTIDE THYMOPOIETIN"/>
    <property type="match status" value="1"/>
</dbReference>
<feature type="transmembrane region" description="Helical" evidence="2">
    <location>
        <begin position="344"/>
        <end position="362"/>
    </location>
</feature>
<protein>
    <recommendedName>
        <fullName evidence="3">LEM domain-containing protein</fullName>
    </recommendedName>
</protein>
<dbReference type="InterPro" id="IPR051656">
    <property type="entry name" value="LEM_domain"/>
</dbReference>
<keyword evidence="2" id="KW-0472">Membrane</keyword>
<feature type="compositionally biased region" description="Low complexity" evidence="1">
    <location>
        <begin position="109"/>
        <end position="127"/>
    </location>
</feature>
<proteinExistence type="predicted"/>
<name>A0A3P6TZI6_LITSI</name>
<dbReference type="InterPro" id="IPR003887">
    <property type="entry name" value="LEM_dom"/>
</dbReference>
<keyword evidence="5" id="KW-1185">Reference proteome</keyword>
<evidence type="ECO:0000256" key="1">
    <source>
        <dbReference type="SAM" id="MobiDB-lite"/>
    </source>
</evidence>
<dbReference type="Pfam" id="PF03020">
    <property type="entry name" value="LEM"/>
    <property type="match status" value="1"/>
</dbReference>
<gene>
    <name evidence="4" type="ORF">NLS_LOCUS6556</name>
</gene>
<feature type="region of interest" description="Disordered" evidence="1">
    <location>
        <begin position="107"/>
        <end position="155"/>
    </location>
</feature>
<dbReference type="SMART" id="SM00540">
    <property type="entry name" value="LEM"/>
    <property type="match status" value="1"/>
</dbReference>
<dbReference type="SUPFAM" id="SSF63451">
    <property type="entry name" value="LEM domain"/>
    <property type="match status" value="1"/>
</dbReference>